<evidence type="ECO:0000256" key="5">
    <source>
        <dbReference type="ARBA" id="ARBA00022801"/>
    </source>
</evidence>
<dbReference type="EC" id="3.2.1.51" evidence="3"/>
<dbReference type="OrthoDB" id="6039950at2759"/>
<evidence type="ECO:0000259" key="9">
    <source>
        <dbReference type="Pfam" id="PF16757"/>
    </source>
</evidence>
<dbReference type="InterPro" id="IPR017853">
    <property type="entry name" value="GH"/>
</dbReference>
<dbReference type="FunFam" id="2.60.40.1180:FF:000013">
    <property type="entry name" value="Alpha-L-fucosidase"/>
    <property type="match status" value="1"/>
</dbReference>
<evidence type="ECO:0000256" key="3">
    <source>
        <dbReference type="ARBA" id="ARBA00012662"/>
    </source>
</evidence>
<evidence type="ECO:0000313" key="10">
    <source>
        <dbReference type="EMBL" id="KAJ7386265.1"/>
    </source>
</evidence>
<dbReference type="InterPro" id="IPR016286">
    <property type="entry name" value="FUC_metazoa-typ"/>
</dbReference>
<dbReference type="GO" id="GO:0006004">
    <property type="term" value="P:fucose metabolic process"/>
    <property type="evidence" value="ECO:0007669"/>
    <property type="project" value="InterPro"/>
</dbReference>
<organism evidence="10 11">
    <name type="scientific">Desmophyllum pertusum</name>
    <dbReference type="NCBI Taxonomy" id="174260"/>
    <lineage>
        <taxon>Eukaryota</taxon>
        <taxon>Metazoa</taxon>
        <taxon>Cnidaria</taxon>
        <taxon>Anthozoa</taxon>
        <taxon>Hexacorallia</taxon>
        <taxon>Scleractinia</taxon>
        <taxon>Caryophylliina</taxon>
        <taxon>Caryophylliidae</taxon>
        <taxon>Desmophyllum</taxon>
    </lineage>
</organism>
<dbReference type="GO" id="GO:0005764">
    <property type="term" value="C:lysosome"/>
    <property type="evidence" value="ECO:0007669"/>
    <property type="project" value="TreeGrafter"/>
</dbReference>
<evidence type="ECO:0000256" key="2">
    <source>
        <dbReference type="ARBA" id="ARBA00007951"/>
    </source>
</evidence>
<dbReference type="EMBL" id="MU825877">
    <property type="protein sequence ID" value="KAJ7386265.1"/>
    <property type="molecule type" value="Genomic_DNA"/>
</dbReference>
<keyword evidence="7" id="KW-1133">Transmembrane helix</keyword>
<dbReference type="Gene3D" id="3.20.20.80">
    <property type="entry name" value="Glycosidases"/>
    <property type="match status" value="1"/>
</dbReference>
<name>A0A9X0D474_9CNID</name>
<dbReference type="SMART" id="SM00812">
    <property type="entry name" value="Alpha_L_fucos"/>
    <property type="match status" value="1"/>
</dbReference>
<dbReference type="InterPro" id="IPR057739">
    <property type="entry name" value="Glyco_hydro_29_N"/>
</dbReference>
<keyword evidence="5 10" id="KW-0378">Hydrolase</keyword>
<feature type="domain" description="Glycoside hydrolase family 29 N-terminal" evidence="8">
    <location>
        <begin position="55"/>
        <end position="211"/>
    </location>
</feature>
<feature type="transmembrane region" description="Helical" evidence="7">
    <location>
        <begin position="20"/>
        <end position="38"/>
    </location>
</feature>
<keyword evidence="7" id="KW-0812">Transmembrane</keyword>
<reference evidence="10" key="1">
    <citation type="submission" date="2023-01" db="EMBL/GenBank/DDBJ databases">
        <title>Genome assembly of the deep-sea coral Lophelia pertusa.</title>
        <authorList>
            <person name="Herrera S."/>
            <person name="Cordes E."/>
        </authorList>
    </citation>
    <scope>NUCLEOTIDE SEQUENCE</scope>
    <source>
        <strain evidence="10">USNM1676648</strain>
        <tissue evidence="10">Polyp</tissue>
    </source>
</reference>
<dbReference type="InterPro" id="IPR000933">
    <property type="entry name" value="Glyco_hydro_29"/>
</dbReference>
<sequence>MDLTEISSVILHHPSGSVLTSHLACTILCMSGLTLSILRTKRTNLQRRIMLIVLCCPQLYDIINSYKPEYVWSDGDWEASDTYWRSKEFLAWLYNDSPVRDTVVVNDRWGVGDMCHHGGVYTCADRYNPGVLQNHKWEDAMTIDKQSWGYRRNTTMADFLTMDNLTSILASTVSCGGNMLMNVGPTADGRIDPIFQERLEQMGDWLRVNGEGIYGTKPWRAQNDTKTPQIWYTSKPGLTYAIVLEWPKADTLSLGVPVPTEETTVTLLGLPGVKFSWKQLSVDKGIIITIPPLSVSDLPCQWAWVFRMSNVK</sequence>
<keyword evidence="7" id="KW-0472">Membrane</keyword>
<dbReference type="AlphaFoldDB" id="A0A9X0D474"/>
<comment type="caution">
    <text evidence="10">The sequence shown here is derived from an EMBL/GenBank/DDBJ whole genome shotgun (WGS) entry which is preliminary data.</text>
</comment>
<comment type="function">
    <text evidence="1">Alpha-L-fucosidase is responsible for hydrolyzing the alpha-1,6-linked fucose joined to the reducing-end N-acetylglucosamine of the carbohydrate moieties of glycoproteins.</text>
</comment>
<keyword evidence="6 10" id="KW-0326">Glycosidase</keyword>
<dbReference type="SUPFAM" id="SSF51445">
    <property type="entry name" value="(Trans)glycosidases"/>
    <property type="match status" value="1"/>
</dbReference>
<dbReference type="GO" id="GO:0004560">
    <property type="term" value="F:alpha-L-fucosidase activity"/>
    <property type="evidence" value="ECO:0007669"/>
    <property type="project" value="UniProtKB-EC"/>
</dbReference>
<evidence type="ECO:0000256" key="7">
    <source>
        <dbReference type="SAM" id="Phobius"/>
    </source>
</evidence>
<dbReference type="Pfam" id="PF01120">
    <property type="entry name" value="Alpha_L_fucos"/>
    <property type="match status" value="1"/>
</dbReference>
<dbReference type="PANTHER" id="PTHR10030">
    <property type="entry name" value="ALPHA-L-FUCOSIDASE"/>
    <property type="match status" value="1"/>
</dbReference>
<dbReference type="InterPro" id="IPR031919">
    <property type="entry name" value="Fucosidase_C"/>
</dbReference>
<evidence type="ECO:0000313" key="11">
    <source>
        <dbReference type="Proteomes" id="UP001163046"/>
    </source>
</evidence>
<comment type="similarity">
    <text evidence="2">Belongs to the glycosyl hydrolase 29 family.</text>
</comment>
<dbReference type="Gene3D" id="2.60.40.1180">
    <property type="entry name" value="Golgi alpha-mannosidase II"/>
    <property type="match status" value="1"/>
</dbReference>
<accession>A0A9X0D474</accession>
<dbReference type="PANTHER" id="PTHR10030:SF37">
    <property type="entry name" value="ALPHA-L-FUCOSIDASE-RELATED"/>
    <property type="match status" value="1"/>
</dbReference>
<evidence type="ECO:0000259" key="8">
    <source>
        <dbReference type="Pfam" id="PF01120"/>
    </source>
</evidence>
<gene>
    <name evidence="10" type="primary">FUCA1_1</name>
    <name evidence="10" type="ORF">OS493_010669</name>
</gene>
<keyword evidence="11" id="KW-1185">Reference proteome</keyword>
<evidence type="ECO:0000256" key="6">
    <source>
        <dbReference type="ARBA" id="ARBA00023295"/>
    </source>
</evidence>
<evidence type="ECO:0000256" key="1">
    <source>
        <dbReference type="ARBA" id="ARBA00004071"/>
    </source>
</evidence>
<dbReference type="Proteomes" id="UP001163046">
    <property type="component" value="Unassembled WGS sequence"/>
</dbReference>
<dbReference type="GO" id="GO:0016139">
    <property type="term" value="P:glycoside catabolic process"/>
    <property type="evidence" value="ECO:0007669"/>
    <property type="project" value="TreeGrafter"/>
</dbReference>
<protein>
    <recommendedName>
        <fullName evidence="3">alpha-L-fucosidase</fullName>
        <ecNumber evidence="3">3.2.1.51</ecNumber>
    </recommendedName>
</protein>
<dbReference type="Pfam" id="PF16757">
    <property type="entry name" value="Fucosidase_C"/>
    <property type="match status" value="1"/>
</dbReference>
<keyword evidence="4" id="KW-0732">Signal</keyword>
<dbReference type="InterPro" id="IPR013780">
    <property type="entry name" value="Glyco_hydro_b"/>
</dbReference>
<evidence type="ECO:0000256" key="4">
    <source>
        <dbReference type="ARBA" id="ARBA00022729"/>
    </source>
</evidence>
<dbReference type="PRINTS" id="PR00741">
    <property type="entry name" value="GLHYDRLASE29"/>
</dbReference>
<feature type="domain" description="Alpha-L-fucosidase C-terminal" evidence="9">
    <location>
        <begin position="222"/>
        <end position="308"/>
    </location>
</feature>
<proteinExistence type="inferred from homology"/>